<feature type="domain" description="Sigma-54 factor interaction" evidence="7">
    <location>
        <begin position="386"/>
        <end position="614"/>
    </location>
</feature>
<dbReference type="OrthoDB" id="9771372at2"/>
<dbReference type="SUPFAM" id="SSF46689">
    <property type="entry name" value="Homeodomain-like"/>
    <property type="match status" value="1"/>
</dbReference>
<dbReference type="CDD" id="cd00009">
    <property type="entry name" value="AAA"/>
    <property type="match status" value="1"/>
</dbReference>
<dbReference type="PANTHER" id="PTHR32071">
    <property type="entry name" value="TRANSCRIPTIONAL REGULATORY PROTEIN"/>
    <property type="match status" value="1"/>
</dbReference>
<dbReference type="Gene3D" id="3.10.580.10">
    <property type="entry name" value="CBS-domain"/>
    <property type="match status" value="1"/>
</dbReference>
<accession>A0A372LFI8</accession>
<dbReference type="Pfam" id="PF00158">
    <property type="entry name" value="Sigma54_activat"/>
    <property type="match status" value="1"/>
</dbReference>
<dbReference type="InterPro" id="IPR035965">
    <property type="entry name" value="PAS-like_dom_sf"/>
</dbReference>
<dbReference type="InterPro" id="IPR058031">
    <property type="entry name" value="AAA_lid_NorR"/>
</dbReference>
<dbReference type="InterPro" id="IPR002197">
    <property type="entry name" value="HTH_Fis"/>
</dbReference>
<dbReference type="AlphaFoldDB" id="A0A372LFI8"/>
<dbReference type="SMART" id="SM00091">
    <property type="entry name" value="PAS"/>
    <property type="match status" value="2"/>
</dbReference>
<dbReference type="SUPFAM" id="SSF55785">
    <property type="entry name" value="PYP-like sensor domain (PAS domain)"/>
    <property type="match status" value="1"/>
</dbReference>
<proteinExistence type="predicted"/>
<dbReference type="InterPro" id="IPR000644">
    <property type="entry name" value="CBS_dom"/>
</dbReference>
<dbReference type="GO" id="GO:0005524">
    <property type="term" value="F:ATP binding"/>
    <property type="evidence" value="ECO:0007669"/>
    <property type="project" value="UniProtKB-KW"/>
</dbReference>
<dbReference type="InterPro" id="IPR027417">
    <property type="entry name" value="P-loop_NTPase"/>
</dbReference>
<keyword evidence="11" id="KW-1185">Reference proteome</keyword>
<dbReference type="PROSITE" id="PS50045">
    <property type="entry name" value="SIGMA54_INTERACT_4"/>
    <property type="match status" value="1"/>
</dbReference>
<dbReference type="GO" id="GO:0006355">
    <property type="term" value="P:regulation of DNA-templated transcription"/>
    <property type="evidence" value="ECO:0007669"/>
    <property type="project" value="InterPro"/>
</dbReference>
<dbReference type="PROSITE" id="PS51371">
    <property type="entry name" value="CBS"/>
    <property type="match status" value="2"/>
</dbReference>
<dbReference type="Gene3D" id="3.30.450.20">
    <property type="entry name" value="PAS domain"/>
    <property type="match status" value="2"/>
</dbReference>
<keyword evidence="2" id="KW-0067">ATP-binding</keyword>
<dbReference type="NCBIfam" id="TIGR00229">
    <property type="entry name" value="sensory_box"/>
    <property type="match status" value="1"/>
</dbReference>
<dbReference type="PRINTS" id="PR01590">
    <property type="entry name" value="HTHFIS"/>
</dbReference>
<evidence type="ECO:0000259" key="8">
    <source>
        <dbReference type="PROSITE" id="PS50112"/>
    </source>
</evidence>
<evidence type="ECO:0000259" key="7">
    <source>
        <dbReference type="PROSITE" id="PS50045"/>
    </source>
</evidence>
<evidence type="ECO:0000256" key="6">
    <source>
        <dbReference type="PROSITE-ProRule" id="PRU00703"/>
    </source>
</evidence>
<keyword evidence="4" id="KW-0238">DNA-binding</keyword>
<feature type="domain" description="PAS" evidence="8">
    <location>
        <begin position="246"/>
        <end position="297"/>
    </location>
</feature>
<dbReference type="InterPro" id="IPR003593">
    <property type="entry name" value="AAA+_ATPase"/>
</dbReference>
<name>A0A372LFI8_9BACI</name>
<evidence type="ECO:0000256" key="2">
    <source>
        <dbReference type="ARBA" id="ARBA00022840"/>
    </source>
</evidence>
<dbReference type="SMART" id="SM00382">
    <property type="entry name" value="AAA"/>
    <property type="match status" value="1"/>
</dbReference>
<reference evidence="10 11" key="1">
    <citation type="submission" date="2018-08" db="EMBL/GenBank/DDBJ databases">
        <title>Bacillus chawlae sp. nov., Bacillus glennii sp. nov., and Bacillus saganii sp. nov. Isolated from the Vehicle Assembly Building at Kennedy Space Center where the Viking Spacecraft were Assembled.</title>
        <authorList>
            <person name="Seuylemezian A."/>
            <person name="Vaishampayan P."/>
        </authorList>
    </citation>
    <scope>NUCLEOTIDE SEQUENCE [LARGE SCALE GENOMIC DNA]</scope>
    <source>
        <strain evidence="10 11">V44-8</strain>
    </source>
</reference>
<comment type="caution">
    <text evidence="10">The sequence shown here is derived from an EMBL/GenBank/DDBJ whole genome shotgun (WGS) entry which is preliminary data.</text>
</comment>
<dbReference type="InterPro" id="IPR046342">
    <property type="entry name" value="CBS_dom_sf"/>
</dbReference>
<dbReference type="FunFam" id="3.40.50.300:FF:000006">
    <property type="entry name" value="DNA-binding transcriptional regulator NtrC"/>
    <property type="match status" value="1"/>
</dbReference>
<dbReference type="Gene3D" id="3.40.50.300">
    <property type="entry name" value="P-loop containing nucleotide triphosphate hydrolases"/>
    <property type="match status" value="1"/>
</dbReference>
<dbReference type="SUPFAM" id="SSF54631">
    <property type="entry name" value="CBS-domain pair"/>
    <property type="match status" value="1"/>
</dbReference>
<dbReference type="InterPro" id="IPR000014">
    <property type="entry name" value="PAS"/>
</dbReference>
<sequence>MQVKDIMTDSFQSCDVNTPLMETFKIFSKYKLNIIPIVDENNILTGILTKNKIIHAISNGYSLTDSINPLINFNPIYVFPDAHILQSRKKLLHHMIGHAPVVDSNKQLIGIISTSQILFGYTKTLDMLQSQLQLLFDNLHFGLLSVDTNMNITAINPLAREILQINVKNDSEKIILTNKVILEMIENILVNREKPPKKKLNLNGYSFIVDCYPLFENKKLIGVMVMIDDLTNVEELIKELQITKQWEEKLRTLVESAYDAIVLVDENGIITMANKGFCELFKTTESKIMGKSIFINFPDIGIKEVLDVKIPLSGISKIINAKQSLVTNLPIKNNGEIVGVVSKITFRGLKQLQDALNKVSKLEDSMTIMKNNPKSPNGSKYSIADIIGTSASIKKVKKEAFAASQSRSTVLLIGESGTGKELFAHGIHTASSLPGSFIKVNCAAIPGDLLESEFFGYADGAFTGAKKGGKKGKFELAQNGTLFLDEIGDMPTNLQSKLLRVLQEKEFEPVGSNHTIKLDMRIIAATNKNLESMIKNGEFREDLYYRLNILRLNIPSLKERKEDIEAITHAVIDRLIHSGFYIKGITSSALNVLTKYNWPGNIRELQNVLERAANLNVDGYIDVPELPDYILKHQDINFTVKESTYDEYEEDAPILPLDYKKNVNLKEKELIIEALKQGHGNKTTASRILGISRTWLYSKMKKYNIDV</sequence>
<dbReference type="PROSITE" id="PS00688">
    <property type="entry name" value="SIGMA54_INTERACT_3"/>
    <property type="match status" value="1"/>
</dbReference>
<dbReference type="Pfam" id="PF25601">
    <property type="entry name" value="AAA_lid_14"/>
    <property type="match status" value="1"/>
</dbReference>
<dbReference type="InterPro" id="IPR025943">
    <property type="entry name" value="Sigma_54_int_dom_ATP-bd_2"/>
</dbReference>
<dbReference type="GO" id="GO:0043565">
    <property type="term" value="F:sequence-specific DNA binding"/>
    <property type="evidence" value="ECO:0007669"/>
    <property type="project" value="InterPro"/>
</dbReference>
<dbReference type="InterPro" id="IPR025944">
    <property type="entry name" value="Sigma_54_int_dom_CS"/>
</dbReference>
<dbReference type="CDD" id="cd02205">
    <property type="entry name" value="CBS_pair_SF"/>
    <property type="match status" value="1"/>
</dbReference>
<evidence type="ECO:0000256" key="3">
    <source>
        <dbReference type="ARBA" id="ARBA00023015"/>
    </source>
</evidence>
<dbReference type="RefSeq" id="WP_117321193.1">
    <property type="nucleotide sequence ID" value="NZ_QVTD01000003.1"/>
</dbReference>
<dbReference type="Proteomes" id="UP000262939">
    <property type="component" value="Unassembled WGS sequence"/>
</dbReference>
<evidence type="ECO:0000259" key="9">
    <source>
        <dbReference type="PROSITE" id="PS51371"/>
    </source>
</evidence>
<dbReference type="CDD" id="cd00130">
    <property type="entry name" value="PAS"/>
    <property type="match status" value="1"/>
</dbReference>
<evidence type="ECO:0000256" key="4">
    <source>
        <dbReference type="ARBA" id="ARBA00023125"/>
    </source>
</evidence>
<dbReference type="Pfam" id="PF02954">
    <property type="entry name" value="HTH_8"/>
    <property type="match status" value="1"/>
</dbReference>
<dbReference type="Pfam" id="PF13188">
    <property type="entry name" value="PAS_8"/>
    <property type="match status" value="2"/>
</dbReference>
<keyword evidence="1" id="KW-0547">Nucleotide-binding</keyword>
<dbReference type="SUPFAM" id="SSF52540">
    <property type="entry name" value="P-loop containing nucleoside triphosphate hydrolases"/>
    <property type="match status" value="1"/>
</dbReference>
<evidence type="ECO:0000256" key="5">
    <source>
        <dbReference type="ARBA" id="ARBA00023163"/>
    </source>
</evidence>
<dbReference type="InterPro" id="IPR009057">
    <property type="entry name" value="Homeodomain-like_sf"/>
</dbReference>
<dbReference type="Gene3D" id="1.10.10.60">
    <property type="entry name" value="Homeodomain-like"/>
    <property type="match status" value="1"/>
</dbReference>
<evidence type="ECO:0000313" key="10">
    <source>
        <dbReference type="EMBL" id="RFU65017.1"/>
    </source>
</evidence>
<dbReference type="EMBL" id="QVTD01000003">
    <property type="protein sequence ID" value="RFU65017.1"/>
    <property type="molecule type" value="Genomic_DNA"/>
</dbReference>
<evidence type="ECO:0000256" key="1">
    <source>
        <dbReference type="ARBA" id="ARBA00022741"/>
    </source>
</evidence>
<dbReference type="PROSITE" id="PS50112">
    <property type="entry name" value="PAS"/>
    <property type="match status" value="1"/>
</dbReference>
<dbReference type="SMART" id="SM00116">
    <property type="entry name" value="CBS"/>
    <property type="match status" value="2"/>
</dbReference>
<dbReference type="PANTHER" id="PTHR32071:SF57">
    <property type="entry name" value="C4-DICARBOXYLATE TRANSPORT TRANSCRIPTIONAL REGULATORY PROTEIN DCTD"/>
    <property type="match status" value="1"/>
</dbReference>
<feature type="domain" description="CBS" evidence="9">
    <location>
        <begin position="7"/>
        <end position="66"/>
    </location>
</feature>
<keyword evidence="5" id="KW-0804">Transcription</keyword>
<dbReference type="InterPro" id="IPR002078">
    <property type="entry name" value="Sigma_54_int"/>
</dbReference>
<dbReference type="Gene3D" id="1.10.8.60">
    <property type="match status" value="1"/>
</dbReference>
<keyword evidence="3" id="KW-0805">Transcription regulation</keyword>
<organism evidence="10 11">
    <name type="scientific">Peribacillus glennii</name>
    <dbReference type="NCBI Taxonomy" id="2303991"/>
    <lineage>
        <taxon>Bacteria</taxon>
        <taxon>Bacillati</taxon>
        <taxon>Bacillota</taxon>
        <taxon>Bacilli</taxon>
        <taxon>Bacillales</taxon>
        <taxon>Bacillaceae</taxon>
        <taxon>Peribacillus</taxon>
    </lineage>
</organism>
<dbReference type="PROSITE" id="PS00675">
    <property type="entry name" value="SIGMA54_INTERACT_1"/>
    <property type="match status" value="1"/>
</dbReference>
<dbReference type="InterPro" id="IPR025662">
    <property type="entry name" value="Sigma_54_int_dom_ATP-bd_1"/>
</dbReference>
<keyword evidence="6" id="KW-0129">CBS domain</keyword>
<dbReference type="PROSITE" id="PS00676">
    <property type="entry name" value="SIGMA54_INTERACT_2"/>
    <property type="match status" value="1"/>
</dbReference>
<gene>
    <name evidence="10" type="ORF">D0466_03645</name>
</gene>
<feature type="domain" description="CBS" evidence="9">
    <location>
        <begin position="67"/>
        <end position="127"/>
    </location>
</feature>
<dbReference type="Pfam" id="PF00571">
    <property type="entry name" value="CBS"/>
    <property type="match status" value="2"/>
</dbReference>
<protein>
    <submittedName>
        <fullName evidence="10">CBS domain-containing protein</fullName>
    </submittedName>
</protein>
<evidence type="ECO:0000313" key="11">
    <source>
        <dbReference type="Proteomes" id="UP000262939"/>
    </source>
</evidence>